<dbReference type="Pfam" id="PF09601">
    <property type="entry name" value="DUF2459"/>
    <property type="match status" value="1"/>
</dbReference>
<gene>
    <name evidence="1" type="ORF">BI347_19945</name>
</gene>
<name>A0A1S1WV45_9NEIS</name>
<dbReference type="NCBIfam" id="TIGR02117">
    <property type="entry name" value="chp_urease_rgn"/>
    <property type="match status" value="1"/>
</dbReference>
<evidence type="ECO:0008006" key="3">
    <source>
        <dbReference type="Google" id="ProtNLM"/>
    </source>
</evidence>
<dbReference type="STRING" id="1903179.BI347_19945"/>
<dbReference type="InterPro" id="IPR006311">
    <property type="entry name" value="TAT_signal"/>
</dbReference>
<organism evidence="1 2">
    <name type="scientific">Chromobacterium sphagni</name>
    <dbReference type="NCBI Taxonomy" id="1903179"/>
    <lineage>
        <taxon>Bacteria</taxon>
        <taxon>Pseudomonadati</taxon>
        <taxon>Pseudomonadota</taxon>
        <taxon>Betaproteobacteria</taxon>
        <taxon>Neisseriales</taxon>
        <taxon>Chromobacteriaceae</taxon>
        <taxon>Chromobacterium</taxon>
    </lineage>
</organism>
<accession>A0A1S1WV45</accession>
<dbReference type="Proteomes" id="UP000180088">
    <property type="component" value="Unassembled WGS sequence"/>
</dbReference>
<protein>
    <recommendedName>
        <fullName evidence="3">Urease-associated protein</fullName>
    </recommendedName>
</protein>
<dbReference type="InterPro" id="IPR011727">
    <property type="entry name" value="CHP02117"/>
</dbReference>
<sequence length="234" mass="25782">MSQEHPRPASRLRFLAPLALTGLLAMPAAYLQAALALGLLPANRDWQAPAAGIPIYLDSNGVHTGLVLPMRNSQMDWSARFPPRQILRADRFAASPYIAIGWGSRTFFLQTQTWADLTPGKALAALASDDSVLHVEYQPQPSESANTRKMLLTPGQYAKLVDFISQSMPIDADGKPLWLKDYHYDGNDAFYQANGNYNPLMTCNQWTRNALNAAGVRTALWSPFGQALLWHAGS</sequence>
<evidence type="ECO:0000313" key="2">
    <source>
        <dbReference type="Proteomes" id="UP000180088"/>
    </source>
</evidence>
<dbReference type="PROSITE" id="PS51318">
    <property type="entry name" value="TAT"/>
    <property type="match status" value="1"/>
</dbReference>
<proteinExistence type="predicted"/>
<reference evidence="1 2" key="1">
    <citation type="submission" date="2016-09" db="EMBL/GenBank/DDBJ databases">
        <title>Chromobacterium muskegensis sp. nov., an insecticidal bacterium isolated from Sphagnum bogs.</title>
        <authorList>
            <person name="Sparks M.E."/>
            <person name="Blackburn M.B."/>
            <person name="Gundersen-Rindal D.E."/>
            <person name="Mitchell A."/>
            <person name="Farrar R."/>
            <person name="Kuhar D."/>
        </authorList>
    </citation>
    <scope>NUCLEOTIDE SEQUENCE [LARGE SCALE GENOMIC DNA]</scope>
    <source>
        <strain evidence="1 2">37-2</strain>
    </source>
</reference>
<dbReference type="AlphaFoldDB" id="A0A1S1WV45"/>
<evidence type="ECO:0000313" key="1">
    <source>
        <dbReference type="EMBL" id="OHX10787.1"/>
    </source>
</evidence>
<comment type="caution">
    <text evidence="1">The sequence shown here is derived from an EMBL/GenBank/DDBJ whole genome shotgun (WGS) entry which is preliminary data.</text>
</comment>
<dbReference type="EMBL" id="MKCS01000003">
    <property type="protein sequence ID" value="OHX10787.1"/>
    <property type="molecule type" value="Genomic_DNA"/>
</dbReference>